<dbReference type="AlphaFoldDB" id="A0A9W5YEA0"/>
<comment type="caution">
    <text evidence="1">The sequence shown here is derived from an EMBL/GenBank/DDBJ whole genome shotgun (WGS) entry which is preliminary data.</text>
</comment>
<name>A0A9W5YEA0_9FIRM</name>
<organism evidence="1 2">
    <name type="scientific">Vallitalea longa</name>
    <dbReference type="NCBI Taxonomy" id="2936439"/>
    <lineage>
        <taxon>Bacteria</taxon>
        <taxon>Bacillati</taxon>
        <taxon>Bacillota</taxon>
        <taxon>Clostridia</taxon>
        <taxon>Lachnospirales</taxon>
        <taxon>Vallitaleaceae</taxon>
        <taxon>Vallitalea</taxon>
    </lineage>
</organism>
<protein>
    <submittedName>
        <fullName evidence="1">Uncharacterized protein</fullName>
    </submittedName>
</protein>
<dbReference type="EMBL" id="BRLB01000009">
    <property type="protein sequence ID" value="GKX30354.1"/>
    <property type="molecule type" value="Genomic_DNA"/>
</dbReference>
<dbReference type="Proteomes" id="UP001144256">
    <property type="component" value="Unassembled WGS sequence"/>
</dbReference>
<keyword evidence="2" id="KW-1185">Reference proteome</keyword>
<accession>A0A9W5YEA0</accession>
<reference evidence="1" key="1">
    <citation type="submission" date="2022-06" db="EMBL/GenBank/DDBJ databases">
        <title>Vallitalea longa sp. nov., an anaerobic bacterium isolated from marine sediment.</title>
        <authorList>
            <person name="Hirano S."/>
            <person name="Terahara T."/>
            <person name="Mori K."/>
            <person name="Hamada M."/>
            <person name="Matsumoto R."/>
            <person name="Kobayashi T."/>
        </authorList>
    </citation>
    <scope>NUCLEOTIDE SEQUENCE</scope>
    <source>
        <strain evidence="1">SH18-1</strain>
    </source>
</reference>
<evidence type="ECO:0000313" key="1">
    <source>
        <dbReference type="EMBL" id="GKX30354.1"/>
    </source>
</evidence>
<dbReference type="RefSeq" id="WP_281816469.1">
    <property type="nucleotide sequence ID" value="NZ_BRLB01000009.1"/>
</dbReference>
<sequence length="89" mass="10588">MNIMDNLIGSYNTIVGGLEKAIDNEDYVFVKDENENILYTLYDRNKEWNMLDKYLAENNLSRDDVRITVMDTLESKDLEEIFKEHKITY</sequence>
<evidence type="ECO:0000313" key="2">
    <source>
        <dbReference type="Proteomes" id="UP001144256"/>
    </source>
</evidence>
<proteinExistence type="predicted"/>
<gene>
    <name evidence="1" type="ORF">SH1V18_28340</name>
</gene>